<dbReference type="EMBL" id="PDUD01000018">
    <property type="protein sequence ID" value="PHN06373.1"/>
    <property type="molecule type" value="Genomic_DNA"/>
</dbReference>
<feature type="transmembrane region" description="Helical" evidence="1">
    <location>
        <begin position="321"/>
        <end position="341"/>
    </location>
</feature>
<dbReference type="OrthoDB" id="653763at2"/>
<gene>
    <name evidence="2" type="ORF">CRP01_12450</name>
</gene>
<dbReference type="AlphaFoldDB" id="A0A2D0NF11"/>
<keyword evidence="1" id="KW-0812">Transmembrane</keyword>
<dbReference type="Proteomes" id="UP000223913">
    <property type="component" value="Unassembled WGS sequence"/>
</dbReference>
<dbReference type="PANTHER" id="PTHR34289:SF8">
    <property type="entry name" value="DUF819 DOMAIN-CONTAINING PROTEIN"/>
    <property type="match status" value="1"/>
</dbReference>
<comment type="caution">
    <text evidence="2">The sequence shown here is derived from an EMBL/GenBank/DDBJ whole genome shotgun (WGS) entry which is preliminary data.</text>
</comment>
<feature type="transmembrane region" description="Helical" evidence="1">
    <location>
        <begin position="267"/>
        <end position="286"/>
    </location>
</feature>
<evidence type="ECO:0000313" key="3">
    <source>
        <dbReference type="Proteomes" id="UP000223913"/>
    </source>
</evidence>
<feature type="transmembrane region" description="Helical" evidence="1">
    <location>
        <begin position="149"/>
        <end position="174"/>
    </location>
</feature>
<feature type="transmembrane region" description="Helical" evidence="1">
    <location>
        <begin position="88"/>
        <end position="110"/>
    </location>
</feature>
<evidence type="ECO:0008006" key="4">
    <source>
        <dbReference type="Google" id="ProtNLM"/>
    </source>
</evidence>
<proteinExistence type="predicted"/>
<dbReference type="InterPro" id="IPR008537">
    <property type="entry name" value="DUF819"/>
</dbReference>
<evidence type="ECO:0000256" key="1">
    <source>
        <dbReference type="SAM" id="Phobius"/>
    </source>
</evidence>
<sequence length="379" mass="41399">MFWIVLQVMVMLGFPYLSYQLQKWPGWPEWLSPVVLCYAIGIAISNLSILPVHTGIAVQTSEVSILLALPLFLFSTNFKAVRRQAKTVLLSFMLCVLSGILLNTIASFYFRSEIPESWNIAGMLTGIYTGGTPNMQAIGLALGVDQNTIILVNAADVILGSVFLLFLITAGVRLTGKWLRPYPREKEDEAEIVADDLLRNPVSPFVKVMGVLLSVLVVALSLGIVWLISGQLDQVALIILGVTSISLLFSFSAQVRQLPGTYASGEYLLLIFCVALGLLADFRAIMDGGLELLKFSAFTLFGTALLHALSARFFRIDRDTFLFTLTTALYGPAFIGQIAAVTGNRSLIFAGISMGLLGYAIGNYLGISMAYLLEWWMVG</sequence>
<organism evidence="2 3">
    <name type="scientific">Flavilitoribacter nigricans (strain ATCC 23147 / DSM 23189 / NBRC 102662 / NCIMB 1420 / SS-2)</name>
    <name type="common">Lewinella nigricans</name>
    <dbReference type="NCBI Taxonomy" id="1122177"/>
    <lineage>
        <taxon>Bacteria</taxon>
        <taxon>Pseudomonadati</taxon>
        <taxon>Bacteroidota</taxon>
        <taxon>Saprospiria</taxon>
        <taxon>Saprospirales</taxon>
        <taxon>Lewinellaceae</taxon>
        <taxon>Flavilitoribacter</taxon>
    </lineage>
</organism>
<feature type="transmembrane region" description="Helical" evidence="1">
    <location>
        <begin position="235"/>
        <end position="255"/>
    </location>
</feature>
<feature type="transmembrane region" description="Helical" evidence="1">
    <location>
        <begin position="56"/>
        <end position="76"/>
    </location>
</feature>
<feature type="transmembrane region" description="Helical" evidence="1">
    <location>
        <begin position="208"/>
        <end position="229"/>
    </location>
</feature>
<dbReference type="Pfam" id="PF05684">
    <property type="entry name" value="DUF819"/>
    <property type="match status" value="1"/>
</dbReference>
<keyword evidence="1" id="KW-0472">Membrane</keyword>
<reference evidence="2 3" key="1">
    <citation type="submission" date="2017-10" db="EMBL/GenBank/DDBJ databases">
        <title>The draft genome sequence of Lewinella nigricans NBRC 102662.</title>
        <authorList>
            <person name="Wang K."/>
        </authorList>
    </citation>
    <scope>NUCLEOTIDE SEQUENCE [LARGE SCALE GENOMIC DNA]</scope>
    <source>
        <strain evidence="2 3">NBRC 102662</strain>
    </source>
</reference>
<feature type="transmembrane region" description="Helical" evidence="1">
    <location>
        <begin position="30"/>
        <end position="50"/>
    </location>
</feature>
<keyword evidence="3" id="KW-1185">Reference proteome</keyword>
<accession>A0A2D0NF11</accession>
<evidence type="ECO:0000313" key="2">
    <source>
        <dbReference type="EMBL" id="PHN06373.1"/>
    </source>
</evidence>
<feature type="transmembrane region" description="Helical" evidence="1">
    <location>
        <begin position="292"/>
        <end position="309"/>
    </location>
</feature>
<feature type="transmembrane region" description="Helical" evidence="1">
    <location>
        <begin position="347"/>
        <end position="373"/>
    </location>
</feature>
<dbReference type="RefSeq" id="WP_099150356.1">
    <property type="nucleotide sequence ID" value="NZ_PDUD01000018.1"/>
</dbReference>
<protein>
    <recommendedName>
        <fullName evidence="4">DUF819 family protein</fullName>
    </recommendedName>
</protein>
<dbReference type="PANTHER" id="PTHR34289">
    <property type="entry name" value="PROTEIN, PUTATIVE (DUF819)-RELATED"/>
    <property type="match status" value="1"/>
</dbReference>
<keyword evidence="1" id="KW-1133">Transmembrane helix</keyword>
<name>A0A2D0NF11_FLAN2</name>